<sequence length="321" mass="33392">MSGERAGGAGGGAGTEAVRLGYAGIGDEAAPGLDAQVTAIRRLGWDTIELRSVDGVALADLDAAAFGRVAGTLADAGIGTVCVDSRIANWGRPVTGPFEADVEELEALIPRCAALGTRYVRVMSYPNDGLDEPDWRREVLRRMRALAERAEDAGLVLLHENCSGWAGTSAERMLALLGEAGPALRLVFDIGNGVPYGYSAYDVLTEVVEHVEHVQIKDADGDAEAPVYTFPGEGRARVADCLRLLVAHGYRGVLSIEPHISVRPHEHLNDAGDAGVDTFVAYGRALERLVEREVLGAGTGAGTAAGTGAGAEAVAGIGGRP</sequence>
<reference evidence="2" key="1">
    <citation type="submission" date="2020-11" db="EMBL/GenBank/DDBJ databases">
        <title>Sequencing the genomes of 1000 actinobacteria strains.</title>
        <authorList>
            <person name="Klenk H.-P."/>
        </authorList>
    </citation>
    <scope>NUCLEOTIDE SEQUENCE</scope>
    <source>
        <strain evidence="2">DSM 43175</strain>
    </source>
</reference>
<comment type="caution">
    <text evidence="2">The sequence shown here is derived from an EMBL/GenBank/DDBJ whole genome shotgun (WGS) entry which is preliminary data.</text>
</comment>
<dbReference type="Proteomes" id="UP000614047">
    <property type="component" value="Unassembled WGS sequence"/>
</dbReference>
<evidence type="ECO:0000259" key="1">
    <source>
        <dbReference type="Pfam" id="PF01261"/>
    </source>
</evidence>
<dbReference type="GO" id="GO:0016853">
    <property type="term" value="F:isomerase activity"/>
    <property type="evidence" value="ECO:0007669"/>
    <property type="project" value="UniProtKB-KW"/>
</dbReference>
<evidence type="ECO:0000313" key="3">
    <source>
        <dbReference type="Proteomes" id="UP000614047"/>
    </source>
</evidence>
<protein>
    <submittedName>
        <fullName evidence="2">Sugar phosphate isomerase/epimerase</fullName>
    </submittedName>
</protein>
<dbReference type="InterPro" id="IPR050312">
    <property type="entry name" value="IolE/XylAMocC-like"/>
</dbReference>
<organism evidence="2 3">
    <name type="scientific">Actinomadura viridis</name>
    <dbReference type="NCBI Taxonomy" id="58110"/>
    <lineage>
        <taxon>Bacteria</taxon>
        <taxon>Bacillati</taxon>
        <taxon>Actinomycetota</taxon>
        <taxon>Actinomycetes</taxon>
        <taxon>Streptosporangiales</taxon>
        <taxon>Thermomonosporaceae</taxon>
        <taxon>Actinomadura</taxon>
    </lineage>
</organism>
<keyword evidence="3" id="KW-1185">Reference proteome</keyword>
<keyword evidence="2" id="KW-0413">Isomerase</keyword>
<accession>A0A931DH78</accession>
<name>A0A931DH78_9ACTN</name>
<dbReference type="Pfam" id="PF01261">
    <property type="entry name" value="AP_endonuc_2"/>
    <property type="match status" value="1"/>
</dbReference>
<dbReference type="RefSeq" id="WP_197009802.1">
    <property type="nucleotide sequence ID" value="NZ_BAABES010000007.1"/>
</dbReference>
<dbReference type="PANTHER" id="PTHR12110:SF21">
    <property type="entry name" value="XYLOSE ISOMERASE-LIKE TIM BARREL DOMAIN-CONTAINING PROTEIN"/>
    <property type="match status" value="1"/>
</dbReference>
<dbReference type="InterPro" id="IPR013022">
    <property type="entry name" value="Xyl_isomerase-like_TIM-brl"/>
</dbReference>
<dbReference type="PANTHER" id="PTHR12110">
    <property type="entry name" value="HYDROXYPYRUVATE ISOMERASE"/>
    <property type="match status" value="1"/>
</dbReference>
<proteinExistence type="predicted"/>
<gene>
    <name evidence="2" type="ORF">IW256_000978</name>
</gene>
<feature type="domain" description="Xylose isomerase-like TIM barrel" evidence="1">
    <location>
        <begin position="38"/>
        <end position="260"/>
    </location>
</feature>
<dbReference type="EMBL" id="JADOUA010000001">
    <property type="protein sequence ID" value="MBG6086865.1"/>
    <property type="molecule type" value="Genomic_DNA"/>
</dbReference>
<evidence type="ECO:0000313" key="2">
    <source>
        <dbReference type="EMBL" id="MBG6086865.1"/>
    </source>
</evidence>
<dbReference type="SUPFAM" id="SSF51658">
    <property type="entry name" value="Xylose isomerase-like"/>
    <property type="match status" value="1"/>
</dbReference>
<dbReference type="InterPro" id="IPR036237">
    <property type="entry name" value="Xyl_isomerase-like_sf"/>
</dbReference>
<dbReference type="Gene3D" id="3.20.20.150">
    <property type="entry name" value="Divalent-metal-dependent TIM barrel enzymes"/>
    <property type="match status" value="1"/>
</dbReference>
<dbReference type="AlphaFoldDB" id="A0A931DH78"/>